<evidence type="ECO:0000313" key="2">
    <source>
        <dbReference type="Proteomes" id="UP000468388"/>
    </source>
</evidence>
<dbReference type="RefSeq" id="WP_157301732.1">
    <property type="nucleotide sequence ID" value="NZ_BAAAZB010000004.1"/>
</dbReference>
<evidence type="ECO:0000313" key="1">
    <source>
        <dbReference type="EMBL" id="MVT43125.1"/>
    </source>
</evidence>
<accession>A0A6N8JCU1</accession>
<name>A0A6N8JCU1_9BACT</name>
<protein>
    <submittedName>
        <fullName evidence="1">Uncharacterized protein</fullName>
    </submittedName>
</protein>
<keyword evidence="2" id="KW-1185">Reference proteome</keyword>
<dbReference type="EMBL" id="WRXO01000006">
    <property type="protein sequence ID" value="MVT43125.1"/>
    <property type="molecule type" value="Genomic_DNA"/>
</dbReference>
<dbReference type="AlphaFoldDB" id="A0A6N8JCU1"/>
<reference evidence="1 2" key="1">
    <citation type="submission" date="2019-12" db="EMBL/GenBank/DDBJ databases">
        <title>The draft genomic sequence of strain Chitinophaga oryziterrae JCM 16595.</title>
        <authorList>
            <person name="Zhang X."/>
        </authorList>
    </citation>
    <scope>NUCLEOTIDE SEQUENCE [LARGE SCALE GENOMIC DNA]</scope>
    <source>
        <strain evidence="1 2">JCM 16595</strain>
    </source>
</reference>
<comment type="caution">
    <text evidence="1">The sequence shown here is derived from an EMBL/GenBank/DDBJ whole genome shotgun (WGS) entry which is preliminary data.</text>
</comment>
<organism evidence="1 2">
    <name type="scientific">Chitinophaga oryziterrae</name>
    <dbReference type="NCBI Taxonomy" id="1031224"/>
    <lineage>
        <taxon>Bacteria</taxon>
        <taxon>Pseudomonadati</taxon>
        <taxon>Bacteroidota</taxon>
        <taxon>Chitinophagia</taxon>
        <taxon>Chitinophagales</taxon>
        <taxon>Chitinophagaceae</taxon>
        <taxon>Chitinophaga</taxon>
    </lineage>
</organism>
<gene>
    <name evidence="1" type="ORF">GO495_21185</name>
</gene>
<dbReference type="OrthoDB" id="606679at2"/>
<proteinExistence type="predicted"/>
<sequence length="64" mass="7226">MNTTLSYTQFYNRQPDSSFVYFNTKNILLNHVMFLGRFSIQGTASAALNSEYELYGTDGNGCGR</sequence>
<dbReference type="Proteomes" id="UP000468388">
    <property type="component" value="Unassembled WGS sequence"/>
</dbReference>